<feature type="domain" description="B12-binding" evidence="9">
    <location>
        <begin position="26"/>
        <end position="152"/>
    </location>
</feature>
<dbReference type="AlphaFoldDB" id="A0A0W8FPS2"/>
<keyword evidence="7" id="KW-0408">Iron</keyword>
<keyword evidence="2" id="KW-0004">4Fe-4S</keyword>
<dbReference type="PANTHER" id="PTHR43409:SF7">
    <property type="entry name" value="BLL1977 PROTEIN"/>
    <property type="match status" value="1"/>
</dbReference>
<dbReference type="InterPro" id="IPR023404">
    <property type="entry name" value="rSAM_horseshoe"/>
</dbReference>
<dbReference type="GO" id="GO:0051539">
    <property type="term" value="F:4 iron, 4 sulfur cluster binding"/>
    <property type="evidence" value="ECO:0007669"/>
    <property type="project" value="UniProtKB-KW"/>
</dbReference>
<keyword evidence="5" id="KW-0949">S-adenosyl-L-methionine</keyword>
<reference evidence="11" key="1">
    <citation type="journal article" date="2015" name="Proc. Natl. Acad. Sci. U.S.A.">
        <title>Networks of energetic and metabolic interactions define dynamics in microbial communities.</title>
        <authorList>
            <person name="Embree M."/>
            <person name="Liu J.K."/>
            <person name="Al-Bassam M.M."/>
            <person name="Zengler K."/>
        </authorList>
    </citation>
    <scope>NUCLEOTIDE SEQUENCE</scope>
</reference>
<evidence type="ECO:0000256" key="3">
    <source>
        <dbReference type="ARBA" id="ARBA00022603"/>
    </source>
</evidence>
<evidence type="ECO:0000313" key="11">
    <source>
        <dbReference type="EMBL" id="KUG22922.1"/>
    </source>
</evidence>
<dbReference type="GO" id="GO:0005829">
    <property type="term" value="C:cytosol"/>
    <property type="evidence" value="ECO:0007669"/>
    <property type="project" value="TreeGrafter"/>
</dbReference>
<evidence type="ECO:0000256" key="8">
    <source>
        <dbReference type="ARBA" id="ARBA00023014"/>
    </source>
</evidence>
<comment type="caution">
    <text evidence="11">The sequence shown here is derived from an EMBL/GenBank/DDBJ whole genome shotgun (WGS) entry which is preliminary data.</text>
</comment>
<evidence type="ECO:0000256" key="7">
    <source>
        <dbReference type="ARBA" id="ARBA00023004"/>
    </source>
</evidence>
<dbReference type="InterPro" id="IPR006638">
    <property type="entry name" value="Elp3/MiaA/NifB-like_rSAM"/>
</dbReference>
<dbReference type="Pfam" id="PF04055">
    <property type="entry name" value="Radical_SAM"/>
    <property type="match status" value="1"/>
</dbReference>
<dbReference type="InterPro" id="IPR007197">
    <property type="entry name" value="rSAM"/>
</dbReference>
<dbReference type="SFLD" id="SFLDG01082">
    <property type="entry name" value="B12-binding_domain_containing"/>
    <property type="match status" value="1"/>
</dbReference>
<gene>
    <name evidence="11" type="ORF">ASZ90_007293</name>
</gene>
<dbReference type="InterPro" id="IPR020612">
    <property type="entry name" value="Methylthiotransferase_CS"/>
</dbReference>
<sequence length="441" mass="49474">MPMKKQKMKIMLINPPNCGRSIPEEEYGITSLKQIFKGEPFNLEILAGPLGEHDVMIFDLKCETEEAFWSAFDQFQPDVVGLTAVTCEANTVIGMARKIKEKSKAVVVIGGNHATCDSVYFNRAEFDYIAVGLGRKSFHELINNFACGKDGQGIAGIAKTSPGKPLKYVKRIYSEIDLMEEFPPRYDLVAQYRSHYFLEHLGLAMGFVITAYGCTHKCSFCTIPEMTGGKYLNHSSDAVLRDIQLLGDIPFIRMVDANTFGNLSLSLDLCKKIMQSGIRKQFFADVRADTIVKNPALMKNWKEAGLYAVVVGFEDFLDARLAGYDKKYQGHVINEAIDILHELGIVIVGDFIASPEYDVSDFEKLENFIKAGKIQIPVISVLTPIPGTPLYKKRKKDIVISDLDYYTFTNAVTKTKMPAAEFYKTFADLVKRLHDKPHKPN</sequence>
<evidence type="ECO:0000256" key="1">
    <source>
        <dbReference type="ARBA" id="ARBA00001966"/>
    </source>
</evidence>
<dbReference type="GO" id="GO:0003824">
    <property type="term" value="F:catalytic activity"/>
    <property type="evidence" value="ECO:0007669"/>
    <property type="project" value="InterPro"/>
</dbReference>
<protein>
    <submittedName>
        <fullName evidence="11">Radical sam domain protein</fullName>
    </submittedName>
</protein>
<evidence type="ECO:0000256" key="5">
    <source>
        <dbReference type="ARBA" id="ARBA00022691"/>
    </source>
</evidence>
<dbReference type="Gene3D" id="3.40.50.280">
    <property type="entry name" value="Cobalamin-binding domain"/>
    <property type="match status" value="1"/>
</dbReference>
<keyword evidence="6" id="KW-0479">Metal-binding</keyword>
<evidence type="ECO:0000256" key="6">
    <source>
        <dbReference type="ARBA" id="ARBA00022723"/>
    </source>
</evidence>
<name>A0A0W8FPS2_9ZZZZ</name>
<keyword evidence="4" id="KW-0808">Transferase</keyword>
<keyword evidence="8" id="KW-0411">Iron-sulfur</keyword>
<dbReference type="EMBL" id="LNQE01000932">
    <property type="protein sequence ID" value="KUG22922.1"/>
    <property type="molecule type" value="Genomic_DNA"/>
</dbReference>
<evidence type="ECO:0000256" key="4">
    <source>
        <dbReference type="ARBA" id="ARBA00022679"/>
    </source>
</evidence>
<dbReference type="PROSITE" id="PS51918">
    <property type="entry name" value="RADICAL_SAM"/>
    <property type="match status" value="1"/>
</dbReference>
<proteinExistence type="predicted"/>
<dbReference type="PANTHER" id="PTHR43409">
    <property type="entry name" value="ANAEROBIC MAGNESIUM-PROTOPORPHYRIN IX MONOMETHYL ESTER CYCLASE-RELATED"/>
    <property type="match status" value="1"/>
</dbReference>
<dbReference type="GO" id="GO:0046872">
    <property type="term" value="F:metal ion binding"/>
    <property type="evidence" value="ECO:0007669"/>
    <property type="project" value="UniProtKB-KW"/>
</dbReference>
<keyword evidence="3" id="KW-0489">Methyltransferase</keyword>
<dbReference type="SUPFAM" id="SSF102114">
    <property type="entry name" value="Radical SAM enzymes"/>
    <property type="match status" value="1"/>
</dbReference>
<dbReference type="PROSITE" id="PS01278">
    <property type="entry name" value="MTTASE_RADICAL"/>
    <property type="match status" value="1"/>
</dbReference>
<dbReference type="Pfam" id="PF02310">
    <property type="entry name" value="B12-binding"/>
    <property type="match status" value="1"/>
</dbReference>
<dbReference type="SFLD" id="SFLDG01123">
    <property type="entry name" value="methyltransferase_(Class_B)"/>
    <property type="match status" value="1"/>
</dbReference>
<dbReference type="SFLD" id="SFLDS00029">
    <property type="entry name" value="Radical_SAM"/>
    <property type="match status" value="1"/>
</dbReference>
<evidence type="ECO:0000259" key="10">
    <source>
        <dbReference type="PROSITE" id="PS51918"/>
    </source>
</evidence>
<organism evidence="11">
    <name type="scientific">hydrocarbon metagenome</name>
    <dbReference type="NCBI Taxonomy" id="938273"/>
    <lineage>
        <taxon>unclassified sequences</taxon>
        <taxon>metagenomes</taxon>
        <taxon>ecological metagenomes</taxon>
    </lineage>
</organism>
<dbReference type="Gene3D" id="3.80.30.20">
    <property type="entry name" value="tm_1862 like domain"/>
    <property type="match status" value="1"/>
</dbReference>
<evidence type="ECO:0000256" key="2">
    <source>
        <dbReference type="ARBA" id="ARBA00022485"/>
    </source>
</evidence>
<dbReference type="CDD" id="cd01335">
    <property type="entry name" value="Radical_SAM"/>
    <property type="match status" value="1"/>
</dbReference>
<dbReference type="InterPro" id="IPR051198">
    <property type="entry name" value="BchE-like"/>
</dbReference>
<feature type="domain" description="Radical SAM core" evidence="10">
    <location>
        <begin position="200"/>
        <end position="421"/>
    </location>
</feature>
<dbReference type="SMART" id="SM00729">
    <property type="entry name" value="Elp3"/>
    <property type="match status" value="1"/>
</dbReference>
<dbReference type="InterPro" id="IPR034466">
    <property type="entry name" value="Methyltransferase_Class_B"/>
</dbReference>
<dbReference type="GO" id="GO:0031419">
    <property type="term" value="F:cobalamin binding"/>
    <property type="evidence" value="ECO:0007669"/>
    <property type="project" value="InterPro"/>
</dbReference>
<accession>A0A0W8FPS2</accession>
<dbReference type="InterPro" id="IPR006158">
    <property type="entry name" value="Cobalamin-bd"/>
</dbReference>
<comment type="cofactor">
    <cofactor evidence="1">
        <name>[4Fe-4S] cluster</name>
        <dbReference type="ChEBI" id="CHEBI:49883"/>
    </cofactor>
</comment>
<dbReference type="PROSITE" id="PS51332">
    <property type="entry name" value="B12_BINDING"/>
    <property type="match status" value="1"/>
</dbReference>
<evidence type="ECO:0000259" key="9">
    <source>
        <dbReference type="PROSITE" id="PS51332"/>
    </source>
</evidence>
<dbReference type="InterPro" id="IPR058240">
    <property type="entry name" value="rSAM_sf"/>
</dbReference>